<keyword evidence="4 7" id="KW-0812">Transmembrane</keyword>
<feature type="transmembrane region" description="Helical" evidence="7">
    <location>
        <begin position="82"/>
        <end position="105"/>
    </location>
</feature>
<feature type="transmembrane region" description="Helical" evidence="7">
    <location>
        <begin position="111"/>
        <end position="129"/>
    </location>
</feature>
<dbReference type="GO" id="GO:0005886">
    <property type="term" value="C:plasma membrane"/>
    <property type="evidence" value="ECO:0007669"/>
    <property type="project" value="UniProtKB-SubCell"/>
</dbReference>
<dbReference type="InterPro" id="IPR020846">
    <property type="entry name" value="MFS_dom"/>
</dbReference>
<keyword evidence="6 7" id="KW-0472">Membrane</keyword>
<dbReference type="PANTHER" id="PTHR42718:SF46">
    <property type="entry name" value="BLR6921 PROTEIN"/>
    <property type="match status" value="1"/>
</dbReference>
<dbReference type="Gene3D" id="1.20.1720.10">
    <property type="entry name" value="Multidrug resistance protein D"/>
    <property type="match status" value="1"/>
</dbReference>
<feature type="transmembrane region" description="Helical" evidence="7">
    <location>
        <begin position="361"/>
        <end position="384"/>
    </location>
</feature>
<name>A0A9W6H6K9_9MICO</name>
<evidence type="ECO:0000256" key="6">
    <source>
        <dbReference type="ARBA" id="ARBA00023136"/>
    </source>
</evidence>
<feature type="transmembrane region" description="Helical" evidence="7">
    <location>
        <begin position="424"/>
        <end position="442"/>
    </location>
</feature>
<feature type="transmembrane region" description="Helical" evidence="7">
    <location>
        <begin position="396"/>
        <end position="418"/>
    </location>
</feature>
<evidence type="ECO:0000313" key="10">
    <source>
        <dbReference type="Proteomes" id="UP001142372"/>
    </source>
</evidence>
<keyword evidence="10" id="KW-1185">Reference proteome</keyword>
<feature type="transmembrane region" description="Helical" evidence="7">
    <location>
        <begin position="205"/>
        <end position="225"/>
    </location>
</feature>
<sequence length="450" mass="44375">MPGVSAENASAARRGAVVLLCAVQFVDVLGVTSATTAVPEIRKGVGGTEASASLIIASYAMFFGGLLVLASLLGDRFGHRRILLTGIGMFAVVSAAGALSSSVIAVVATRALLGAAAALSVPSALRLLLAAAPEGPRRTGALALWSAAGAAAGAAGFVVGGLLTQLLDWRAVFWINAPIGVLLFAGVLLLIPVLSTGSAMQRFDVLGAVLLILAVMSLVVGTTLLEAEGTRVVGLTAIGLAVVIGTAFVLWQRRARAPLIPADAVRSPNLRAGTLVSFVNTAATSSASVLVTLELQDALGLSPLQAGLSLVWLSVAVAVGAALSRPLARRLQPNRMGALGLAAIGAGDLVLVVSAGTVAGAIAGTVVLGAGLGVASVAGTTIGTTVPARLAGVATGILNTGAQLGTAIGVAVLVVVSISTSAALAWGIAALAAGATAGWLVFRRAVPAEE</sequence>
<feature type="transmembrane region" description="Helical" evidence="7">
    <location>
        <begin position="272"/>
        <end position="293"/>
    </location>
</feature>
<feature type="domain" description="Major facilitator superfamily (MFS) profile" evidence="8">
    <location>
        <begin position="16"/>
        <end position="450"/>
    </location>
</feature>
<feature type="transmembrane region" description="Helical" evidence="7">
    <location>
        <begin position="50"/>
        <end position="70"/>
    </location>
</feature>
<dbReference type="Gene3D" id="1.20.1250.20">
    <property type="entry name" value="MFS general substrate transporter like domains"/>
    <property type="match status" value="1"/>
</dbReference>
<keyword evidence="3" id="KW-1003">Cell membrane</keyword>
<organism evidence="9 10">
    <name type="scientific">Leifsonia poae</name>
    <dbReference type="NCBI Taxonomy" id="110933"/>
    <lineage>
        <taxon>Bacteria</taxon>
        <taxon>Bacillati</taxon>
        <taxon>Actinomycetota</taxon>
        <taxon>Actinomycetes</taxon>
        <taxon>Micrococcales</taxon>
        <taxon>Microbacteriaceae</taxon>
        <taxon>Leifsonia</taxon>
    </lineage>
</organism>
<dbReference type="PANTHER" id="PTHR42718">
    <property type="entry name" value="MAJOR FACILITATOR SUPERFAMILY MULTIDRUG TRANSPORTER MFSC"/>
    <property type="match status" value="1"/>
</dbReference>
<protein>
    <submittedName>
        <fullName evidence="9">MFS transporter</fullName>
    </submittedName>
</protein>
<accession>A0A9W6H6K9</accession>
<evidence type="ECO:0000259" key="8">
    <source>
        <dbReference type="PROSITE" id="PS50850"/>
    </source>
</evidence>
<evidence type="ECO:0000256" key="7">
    <source>
        <dbReference type="SAM" id="Phobius"/>
    </source>
</evidence>
<feature type="transmembrane region" description="Helical" evidence="7">
    <location>
        <begin position="336"/>
        <end position="355"/>
    </location>
</feature>
<reference evidence="9" key="1">
    <citation type="journal article" date="2014" name="Int. J. Syst. Evol. Microbiol.">
        <title>Complete genome sequence of Corynebacterium casei LMG S-19264T (=DSM 44701T), isolated from a smear-ripened cheese.</title>
        <authorList>
            <consortium name="US DOE Joint Genome Institute (JGI-PGF)"/>
            <person name="Walter F."/>
            <person name="Albersmeier A."/>
            <person name="Kalinowski J."/>
            <person name="Ruckert C."/>
        </authorList>
    </citation>
    <scope>NUCLEOTIDE SEQUENCE</scope>
    <source>
        <strain evidence="9">VKM Ac-1401</strain>
    </source>
</reference>
<dbReference type="SUPFAM" id="SSF103473">
    <property type="entry name" value="MFS general substrate transporter"/>
    <property type="match status" value="1"/>
</dbReference>
<dbReference type="AlphaFoldDB" id="A0A9W6H6K9"/>
<dbReference type="Pfam" id="PF07690">
    <property type="entry name" value="MFS_1"/>
    <property type="match status" value="2"/>
</dbReference>
<dbReference type="EMBL" id="BSEN01000001">
    <property type="protein sequence ID" value="GLJ74900.1"/>
    <property type="molecule type" value="Genomic_DNA"/>
</dbReference>
<evidence type="ECO:0000256" key="3">
    <source>
        <dbReference type="ARBA" id="ARBA00022475"/>
    </source>
</evidence>
<evidence type="ECO:0000256" key="2">
    <source>
        <dbReference type="ARBA" id="ARBA00022448"/>
    </source>
</evidence>
<proteinExistence type="predicted"/>
<feature type="transmembrane region" description="Helical" evidence="7">
    <location>
        <begin position="173"/>
        <end position="193"/>
    </location>
</feature>
<dbReference type="InterPro" id="IPR011701">
    <property type="entry name" value="MFS"/>
</dbReference>
<keyword evidence="2" id="KW-0813">Transport</keyword>
<gene>
    <name evidence="9" type="ORF">GCM10017584_04730</name>
</gene>
<comment type="subcellular location">
    <subcellularLocation>
        <location evidence="1">Cell membrane</location>
        <topology evidence="1">Multi-pass membrane protein</topology>
    </subcellularLocation>
</comment>
<dbReference type="InterPro" id="IPR036259">
    <property type="entry name" value="MFS_trans_sf"/>
</dbReference>
<keyword evidence="5 7" id="KW-1133">Transmembrane helix</keyword>
<reference evidence="9" key="2">
    <citation type="submission" date="2023-01" db="EMBL/GenBank/DDBJ databases">
        <authorList>
            <person name="Sun Q."/>
            <person name="Evtushenko L."/>
        </authorList>
    </citation>
    <scope>NUCLEOTIDE SEQUENCE</scope>
    <source>
        <strain evidence="9">VKM Ac-1401</strain>
    </source>
</reference>
<comment type="caution">
    <text evidence="9">The sequence shown here is derived from an EMBL/GenBank/DDBJ whole genome shotgun (WGS) entry which is preliminary data.</text>
</comment>
<feature type="transmembrane region" description="Helical" evidence="7">
    <location>
        <begin position="231"/>
        <end position="251"/>
    </location>
</feature>
<evidence type="ECO:0000256" key="5">
    <source>
        <dbReference type="ARBA" id="ARBA00022989"/>
    </source>
</evidence>
<feature type="transmembrane region" description="Helical" evidence="7">
    <location>
        <begin position="305"/>
        <end position="324"/>
    </location>
</feature>
<evidence type="ECO:0000256" key="4">
    <source>
        <dbReference type="ARBA" id="ARBA00022692"/>
    </source>
</evidence>
<dbReference type="GO" id="GO:0022857">
    <property type="term" value="F:transmembrane transporter activity"/>
    <property type="evidence" value="ECO:0007669"/>
    <property type="project" value="InterPro"/>
</dbReference>
<dbReference type="Proteomes" id="UP001142372">
    <property type="component" value="Unassembled WGS sequence"/>
</dbReference>
<evidence type="ECO:0000313" key="9">
    <source>
        <dbReference type="EMBL" id="GLJ74900.1"/>
    </source>
</evidence>
<evidence type="ECO:0000256" key="1">
    <source>
        <dbReference type="ARBA" id="ARBA00004651"/>
    </source>
</evidence>
<feature type="transmembrane region" description="Helical" evidence="7">
    <location>
        <begin position="141"/>
        <end position="167"/>
    </location>
</feature>
<dbReference type="PROSITE" id="PS50850">
    <property type="entry name" value="MFS"/>
    <property type="match status" value="1"/>
</dbReference>